<keyword evidence="5" id="KW-0808">Transferase</keyword>
<feature type="transmembrane region" description="Helical" evidence="8">
    <location>
        <begin position="157"/>
        <end position="178"/>
    </location>
</feature>
<evidence type="ECO:0000256" key="1">
    <source>
        <dbReference type="ARBA" id="ARBA00000085"/>
    </source>
</evidence>
<evidence type="ECO:0000256" key="5">
    <source>
        <dbReference type="ARBA" id="ARBA00022679"/>
    </source>
</evidence>
<dbReference type="PROSITE" id="PS50885">
    <property type="entry name" value="HAMP"/>
    <property type="match status" value="1"/>
</dbReference>
<dbReference type="EMBL" id="AFHG01000036">
    <property type="protein sequence ID" value="EGK72501.1"/>
    <property type="molecule type" value="Genomic_DNA"/>
</dbReference>
<dbReference type="GO" id="GO:0046983">
    <property type="term" value="F:protein dimerization activity"/>
    <property type="evidence" value="ECO:0007669"/>
    <property type="project" value="InterPro"/>
</dbReference>
<comment type="caution">
    <text evidence="11">The sequence shown here is derived from an EMBL/GenBank/DDBJ whole genome shotgun (WGS) entry which is preliminary data.</text>
</comment>
<dbReference type="RefSeq" id="WP_008059903.1">
    <property type="nucleotide sequence ID" value="NZ_AFHG01000036.1"/>
</dbReference>
<evidence type="ECO:0000256" key="7">
    <source>
        <dbReference type="ARBA" id="ARBA00023012"/>
    </source>
</evidence>
<dbReference type="InterPro" id="IPR011712">
    <property type="entry name" value="Sig_transdc_His_kin_sub3_dim/P"/>
</dbReference>
<dbReference type="EC" id="2.7.13.3" evidence="3"/>
<keyword evidence="12" id="KW-1185">Reference proteome</keyword>
<gene>
    <name evidence="11" type="ORF">METUNv1_01266</name>
</gene>
<dbReference type="GO" id="GO:0000155">
    <property type="term" value="F:phosphorelay sensor kinase activity"/>
    <property type="evidence" value="ECO:0007669"/>
    <property type="project" value="InterPro"/>
</dbReference>
<dbReference type="eggNOG" id="COG4585">
    <property type="taxonomic scope" value="Bacteria"/>
</dbReference>
<evidence type="ECO:0000259" key="10">
    <source>
        <dbReference type="PROSITE" id="PS50885"/>
    </source>
</evidence>
<proteinExistence type="predicted"/>
<dbReference type="PROSITE" id="PS50109">
    <property type="entry name" value="HIS_KIN"/>
    <property type="match status" value="1"/>
</dbReference>
<dbReference type="InterPro" id="IPR003594">
    <property type="entry name" value="HATPase_dom"/>
</dbReference>
<dbReference type="Gene3D" id="3.30.565.10">
    <property type="entry name" value="Histidine kinase-like ATPase, C-terminal domain"/>
    <property type="match status" value="1"/>
</dbReference>
<dbReference type="PANTHER" id="PTHR24421">
    <property type="entry name" value="NITRATE/NITRITE SENSOR PROTEIN NARX-RELATED"/>
    <property type="match status" value="1"/>
</dbReference>
<dbReference type="OrthoDB" id="9813412at2"/>
<dbReference type="InterPro" id="IPR036890">
    <property type="entry name" value="HATPase_C_sf"/>
</dbReference>
<keyword evidence="8" id="KW-1133">Transmembrane helix</keyword>
<keyword evidence="8" id="KW-0812">Transmembrane</keyword>
<dbReference type="Pfam" id="PF02518">
    <property type="entry name" value="HATPase_c"/>
    <property type="match status" value="1"/>
</dbReference>
<comment type="catalytic activity">
    <reaction evidence="1">
        <text>ATP + protein L-histidine = ADP + protein N-phospho-L-histidine.</text>
        <dbReference type="EC" id="2.7.13.3"/>
    </reaction>
</comment>
<accession>F5RAA5</accession>
<keyword evidence="7" id="KW-0902">Two-component regulatory system</keyword>
<evidence type="ECO:0000256" key="6">
    <source>
        <dbReference type="ARBA" id="ARBA00022777"/>
    </source>
</evidence>
<sequence>MSLRFRLTLIIASLMSLLVVADSARRLHDAHDDAVAEIDSVARLAHALLPSQLSPPPPGLGAEALLARIELTRELRTLRHLTVEVRTPDDRLVQSSRSGPPKEPPALIAWLGDRLRSLPPLRKDIRVGSTVIGHYLLVPNADDELREIWNDYIEQTIMVAAIGVIACIMVFWAVGRALQPLGRVMRALSAIGEGRLDARLDDVGPGDLAPLSASFNAMAATLEAAVSERARLLRKLITHEEETRRELARDLHDELSPYLVAIHPHARLLAAACADRPELAEHRSAASWMAEQVGHLLRLVRNLLEHLRPPDIEELGLGHALRELGTQRSRAADQAEVVLHLDEDLGRLSAMHDITLYRIVQECLTNTAKHARCTRIDVRLSIDEAAGRVVLEVLDNGEPTPFVPPESGFGLVGMRERALALGGDCIAGPRPHGGWAVSAWLPLKTSVQEP</sequence>
<evidence type="ECO:0000259" key="9">
    <source>
        <dbReference type="PROSITE" id="PS50109"/>
    </source>
</evidence>
<dbReference type="STRING" id="1000565.METUNv1_01266"/>
<keyword evidence="6 11" id="KW-0418">Kinase</keyword>
<dbReference type="Pfam" id="PF00672">
    <property type="entry name" value="HAMP"/>
    <property type="match status" value="1"/>
</dbReference>
<organism evidence="11 12">
    <name type="scientific">Methyloversatilis universalis (strain ATCC BAA-1314 / DSM 25237 / JCM 13912 / CCUG 52030 / FAM5)</name>
    <dbReference type="NCBI Taxonomy" id="1000565"/>
    <lineage>
        <taxon>Bacteria</taxon>
        <taxon>Pseudomonadati</taxon>
        <taxon>Pseudomonadota</taxon>
        <taxon>Betaproteobacteria</taxon>
        <taxon>Nitrosomonadales</taxon>
        <taxon>Sterolibacteriaceae</taxon>
        <taxon>Methyloversatilis</taxon>
    </lineage>
</organism>
<dbReference type="SMART" id="SM00304">
    <property type="entry name" value="HAMP"/>
    <property type="match status" value="1"/>
</dbReference>
<dbReference type="SUPFAM" id="SSF55874">
    <property type="entry name" value="ATPase domain of HSP90 chaperone/DNA topoisomerase II/histidine kinase"/>
    <property type="match status" value="1"/>
</dbReference>
<evidence type="ECO:0000313" key="11">
    <source>
        <dbReference type="EMBL" id="EGK72501.1"/>
    </source>
</evidence>
<dbReference type="AlphaFoldDB" id="F5RAA5"/>
<dbReference type="Gene3D" id="1.10.287.130">
    <property type="match status" value="1"/>
</dbReference>
<keyword evidence="4" id="KW-0597">Phosphoprotein</keyword>
<feature type="domain" description="Histidine kinase" evidence="9">
    <location>
        <begin position="250"/>
        <end position="445"/>
    </location>
</feature>
<dbReference type="InterPro" id="IPR005467">
    <property type="entry name" value="His_kinase_dom"/>
</dbReference>
<keyword evidence="8" id="KW-0472">Membrane</keyword>
<reference evidence="11 12" key="1">
    <citation type="journal article" date="2011" name="J. Bacteriol.">
        <title>Genome sequence of Methyloversatilis universalis FAM5T, a methylotrophic representative of the order Rhodocyclales.</title>
        <authorList>
            <person name="Kittichotirat W."/>
            <person name="Good N.M."/>
            <person name="Hall R."/>
            <person name="Bringel F."/>
            <person name="Lajus A."/>
            <person name="Medigue C."/>
            <person name="Smalley N.E."/>
            <person name="Beck D."/>
            <person name="Bumgarner R."/>
            <person name="Vuilleumier S."/>
            <person name="Kalyuzhnaya M.G."/>
        </authorList>
    </citation>
    <scope>NUCLEOTIDE SEQUENCE [LARGE SCALE GENOMIC DNA]</scope>
    <source>
        <strain evidence="12">ATCC BAA-1314 / JCM 13912 / FAM5</strain>
    </source>
</reference>
<evidence type="ECO:0000256" key="4">
    <source>
        <dbReference type="ARBA" id="ARBA00022553"/>
    </source>
</evidence>
<dbReference type="CDD" id="cd16917">
    <property type="entry name" value="HATPase_UhpB-NarQ-NarX-like"/>
    <property type="match status" value="1"/>
</dbReference>
<protein>
    <recommendedName>
        <fullName evidence="3">histidine kinase</fullName>
        <ecNumber evidence="3">2.7.13.3</ecNumber>
    </recommendedName>
</protein>
<dbReference type="Pfam" id="PF07730">
    <property type="entry name" value="HisKA_3"/>
    <property type="match status" value="1"/>
</dbReference>
<evidence type="ECO:0000256" key="3">
    <source>
        <dbReference type="ARBA" id="ARBA00012438"/>
    </source>
</evidence>
<dbReference type="InterPro" id="IPR050482">
    <property type="entry name" value="Sensor_HK_TwoCompSys"/>
</dbReference>
<dbReference type="Proteomes" id="UP000005019">
    <property type="component" value="Unassembled WGS sequence"/>
</dbReference>
<evidence type="ECO:0000313" key="12">
    <source>
        <dbReference type="Proteomes" id="UP000005019"/>
    </source>
</evidence>
<comment type="subcellular location">
    <subcellularLocation>
        <location evidence="2">Membrane</location>
    </subcellularLocation>
</comment>
<name>F5RAA5_METUF</name>
<evidence type="ECO:0000256" key="8">
    <source>
        <dbReference type="SAM" id="Phobius"/>
    </source>
</evidence>
<dbReference type="GO" id="GO:0016020">
    <property type="term" value="C:membrane"/>
    <property type="evidence" value="ECO:0007669"/>
    <property type="project" value="UniProtKB-SubCell"/>
</dbReference>
<dbReference type="CDD" id="cd06225">
    <property type="entry name" value="HAMP"/>
    <property type="match status" value="1"/>
</dbReference>
<feature type="domain" description="HAMP" evidence="10">
    <location>
        <begin position="175"/>
        <end position="227"/>
    </location>
</feature>
<evidence type="ECO:0000256" key="2">
    <source>
        <dbReference type="ARBA" id="ARBA00004370"/>
    </source>
</evidence>
<dbReference type="InterPro" id="IPR003660">
    <property type="entry name" value="HAMP_dom"/>
</dbReference>